<dbReference type="GeneID" id="107959250"/>
<organism evidence="1 2">
    <name type="scientific">Gossypium hirsutum</name>
    <name type="common">Upland cotton</name>
    <name type="synonym">Gossypium mexicanum</name>
    <dbReference type="NCBI Taxonomy" id="3635"/>
    <lineage>
        <taxon>Eukaryota</taxon>
        <taxon>Viridiplantae</taxon>
        <taxon>Streptophyta</taxon>
        <taxon>Embryophyta</taxon>
        <taxon>Tracheophyta</taxon>
        <taxon>Spermatophyta</taxon>
        <taxon>Magnoliopsida</taxon>
        <taxon>eudicotyledons</taxon>
        <taxon>Gunneridae</taxon>
        <taxon>Pentapetalae</taxon>
        <taxon>rosids</taxon>
        <taxon>malvids</taxon>
        <taxon>Malvales</taxon>
        <taxon>Malvaceae</taxon>
        <taxon>Malvoideae</taxon>
        <taxon>Gossypium</taxon>
    </lineage>
</organism>
<evidence type="ECO:0000313" key="1">
    <source>
        <dbReference type="Proteomes" id="UP000818029"/>
    </source>
</evidence>
<gene>
    <name evidence="2" type="primary">LOC107959250</name>
</gene>
<protein>
    <submittedName>
        <fullName evidence="2">Uncharacterized protein</fullName>
    </submittedName>
</protein>
<sequence>MYRIRSASCSEKMYAEFGNPHSQGSMRLPKWRHVFHFQSSSPTPSEVVPWPPKYFARFWKANFCFRPTIFGRPSWLFKVYALPRTILILLKNIFQQTNPPS</sequence>
<reference evidence="2" key="2">
    <citation type="submission" date="2025-08" db="UniProtKB">
        <authorList>
            <consortium name="RefSeq"/>
        </authorList>
    </citation>
    <scope>IDENTIFICATION</scope>
</reference>
<evidence type="ECO:0000313" key="2">
    <source>
        <dbReference type="RefSeq" id="XP_040969033.1"/>
    </source>
</evidence>
<dbReference type="Proteomes" id="UP000818029">
    <property type="component" value="Chromosome A05"/>
</dbReference>
<proteinExistence type="predicted"/>
<dbReference type="RefSeq" id="XP_040969033.1">
    <property type="nucleotide sequence ID" value="XM_041113099.1"/>
</dbReference>
<accession>A0ABM3BPP7</accession>
<keyword evidence="1" id="KW-1185">Reference proteome</keyword>
<reference evidence="1" key="1">
    <citation type="journal article" date="2020" name="Nat. Genet.">
        <title>Genomic diversifications of five Gossypium allopolyploid species and their impact on cotton improvement.</title>
        <authorList>
            <person name="Chen Z.J."/>
            <person name="Sreedasyam A."/>
            <person name="Ando A."/>
            <person name="Song Q."/>
            <person name="De Santiago L.M."/>
            <person name="Hulse-Kemp A.M."/>
            <person name="Ding M."/>
            <person name="Ye W."/>
            <person name="Kirkbride R.C."/>
            <person name="Jenkins J."/>
            <person name="Plott C."/>
            <person name="Lovell J."/>
            <person name="Lin Y.M."/>
            <person name="Vaughn R."/>
            <person name="Liu B."/>
            <person name="Simpson S."/>
            <person name="Scheffler B.E."/>
            <person name="Wen L."/>
            <person name="Saski C.A."/>
            <person name="Grover C.E."/>
            <person name="Hu G."/>
            <person name="Conover J.L."/>
            <person name="Carlson J.W."/>
            <person name="Shu S."/>
            <person name="Boston L.B."/>
            <person name="Williams M."/>
            <person name="Peterson D.G."/>
            <person name="McGee K."/>
            <person name="Jones D.C."/>
            <person name="Wendel J.F."/>
            <person name="Stelly D.M."/>
            <person name="Grimwood J."/>
            <person name="Schmutz J."/>
        </authorList>
    </citation>
    <scope>NUCLEOTIDE SEQUENCE [LARGE SCALE GENOMIC DNA]</scope>
    <source>
        <strain evidence="1">cv. TM-1</strain>
    </source>
</reference>
<name>A0ABM3BPP7_GOSHI</name>